<dbReference type="InterPro" id="IPR055286">
    <property type="entry name" value="RXYLT1-like"/>
</dbReference>
<protein>
    <recommendedName>
        <fullName evidence="2">Exostosin GT47 domain-containing protein</fullName>
    </recommendedName>
</protein>
<dbReference type="PANTHER" id="PTHR15576:SF1">
    <property type="entry name" value="RIBITOL-5-PHOSPHATE XYLOSYLTRANSFERASE 1"/>
    <property type="match status" value="1"/>
</dbReference>
<accession>A0A6C0D6W0</accession>
<evidence type="ECO:0000313" key="1">
    <source>
        <dbReference type="EMBL" id="QHT12092.1"/>
    </source>
</evidence>
<dbReference type="EMBL" id="MN739541">
    <property type="protein sequence ID" value="QHT12092.1"/>
    <property type="molecule type" value="Genomic_DNA"/>
</dbReference>
<dbReference type="GO" id="GO:0035269">
    <property type="term" value="P:protein O-linked glycosylation via mannose"/>
    <property type="evidence" value="ECO:0007669"/>
    <property type="project" value="InterPro"/>
</dbReference>
<dbReference type="GO" id="GO:0120053">
    <property type="term" value="F:ribitol beta-1,4-xylosyltransferase activity"/>
    <property type="evidence" value="ECO:0007669"/>
    <property type="project" value="InterPro"/>
</dbReference>
<name>A0A6C0D6W0_9ZZZZ</name>
<organism evidence="1">
    <name type="scientific">viral metagenome</name>
    <dbReference type="NCBI Taxonomy" id="1070528"/>
    <lineage>
        <taxon>unclassified sequences</taxon>
        <taxon>metagenomes</taxon>
        <taxon>organismal metagenomes</taxon>
    </lineage>
</organism>
<reference evidence="1" key="1">
    <citation type="journal article" date="2020" name="Nature">
        <title>Giant virus diversity and host interactions through global metagenomics.</title>
        <authorList>
            <person name="Schulz F."/>
            <person name="Roux S."/>
            <person name="Paez-Espino D."/>
            <person name="Jungbluth S."/>
            <person name="Walsh D.A."/>
            <person name="Denef V.J."/>
            <person name="McMahon K.D."/>
            <person name="Konstantinidis K.T."/>
            <person name="Eloe-Fadrosh E.A."/>
            <person name="Kyrpides N.C."/>
            <person name="Woyke T."/>
        </authorList>
    </citation>
    <scope>NUCLEOTIDE SEQUENCE</scope>
    <source>
        <strain evidence="1">GVMAG-M-3300023174-129</strain>
    </source>
</reference>
<proteinExistence type="predicted"/>
<sequence length="294" mass="34319">MEDKCYYVSSRGLLKSCDVYNKNIGSSDPHLDLDIYLNIRPNDVVYVCNSAIENFFKNIFPLIQHKFILVSGDSDVSMPFQGYENYVNDEKLIVWFSQNLIVNHPKLKHLPIGLDYHTISKLDEIHPWGTGMLPIEQDNLLIYMYSISEPLQSRIFGCYVNFHFSEWGINQRGDRQECLNIVPKDLCYFEPLYLNREYTWRKMSSFKFVLCPYGGGLDTHRLWEAVALGCIPIIKTSGLDPLFEDLNVCVVNSWNELSVDFLANFLNTMKPMKKEKLTLEYWVEKIKSYKESDK</sequence>
<evidence type="ECO:0008006" key="2">
    <source>
        <dbReference type="Google" id="ProtNLM"/>
    </source>
</evidence>
<dbReference type="AlphaFoldDB" id="A0A6C0D6W0"/>
<dbReference type="GO" id="GO:0005794">
    <property type="term" value="C:Golgi apparatus"/>
    <property type="evidence" value="ECO:0007669"/>
    <property type="project" value="TreeGrafter"/>
</dbReference>
<dbReference type="PANTHER" id="PTHR15576">
    <property type="entry name" value="RIBITOL-5-PHOSPHATE XYLOSYLTRANSFERASE 1"/>
    <property type="match status" value="1"/>
</dbReference>